<protein>
    <submittedName>
        <fullName evidence="2">Uncharacterized protein</fullName>
    </submittedName>
</protein>
<feature type="region of interest" description="Disordered" evidence="1">
    <location>
        <begin position="127"/>
        <end position="169"/>
    </location>
</feature>
<sequence length="169" mass="20086">MSIELKVAGTDRQLRHRNRGSRNQYQREILMTIYDHYHPLNGSSHPLKSKMVKYIYQYNLKEGTTIAEYKELISPEHLEQKLLGTNTKLYSVIKYIESFGGEVIPEDYDLDDEPDDEEAPPEINFYWDEDENEDPNWELDKHKNCRSIGSKQKDEEEERALEEEFRRNG</sequence>
<evidence type="ECO:0000313" key="2">
    <source>
        <dbReference type="EMBL" id="KAE8313022.1"/>
    </source>
</evidence>
<organism evidence="2 3">
    <name type="scientific">Aspergillus transmontanensis</name>
    <dbReference type="NCBI Taxonomy" id="1034304"/>
    <lineage>
        <taxon>Eukaryota</taxon>
        <taxon>Fungi</taxon>
        <taxon>Dikarya</taxon>
        <taxon>Ascomycota</taxon>
        <taxon>Pezizomycotina</taxon>
        <taxon>Eurotiomycetes</taxon>
        <taxon>Eurotiomycetidae</taxon>
        <taxon>Eurotiales</taxon>
        <taxon>Aspergillaceae</taxon>
        <taxon>Aspergillus</taxon>
        <taxon>Aspergillus subgen. Circumdati</taxon>
    </lineage>
</organism>
<dbReference type="AlphaFoldDB" id="A0A5N6VXH8"/>
<name>A0A5N6VXH8_9EURO</name>
<accession>A0A5N6VXH8</accession>
<gene>
    <name evidence="2" type="ORF">BDV41DRAFT_577202</name>
</gene>
<reference evidence="3" key="1">
    <citation type="submission" date="2019-04" db="EMBL/GenBank/DDBJ databases">
        <title>Friends and foes A comparative genomics studyof 23 Aspergillus species from section Flavi.</title>
        <authorList>
            <consortium name="DOE Joint Genome Institute"/>
            <person name="Kjaerbolling I."/>
            <person name="Vesth T."/>
            <person name="Frisvad J.C."/>
            <person name="Nybo J.L."/>
            <person name="Theobald S."/>
            <person name="Kildgaard S."/>
            <person name="Isbrandt T."/>
            <person name="Kuo A."/>
            <person name="Sato A."/>
            <person name="Lyhne E.K."/>
            <person name="Kogle M.E."/>
            <person name="Wiebenga A."/>
            <person name="Kun R.S."/>
            <person name="Lubbers R.J."/>
            <person name="Makela M.R."/>
            <person name="Barry K."/>
            <person name="Chovatia M."/>
            <person name="Clum A."/>
            <person name="Daum C."/>
            <person name="Haridas S."/>
            <person name="He G."/>
            <person name="LaButti K."/>
            <person name="Lipzen A."/>
            <person name="Mondo S."/>
            <person name="Riley R."/>
            <person name="Salamov A."/>
            <person name="Simmons B.A."/>
            <person name="Magnuson J.K."/>
            <person name="Henrissat B."/>
            <person name="Mortensen U.H."/>
            <person name="Larsen T.O."/>
            <person name="Devries R.P."/>
            <person name="Grigoriev I.V."/>
            <person name="Machida M."/>
            <person name="Baker S.E."/>
            <person name="Andersen M.R."/>
        </authorList>
    </citation>
    <scope>NUCLEOTIDE SEQUENCE [LARGE SCALE GENOMIC DNA]</scope>
    <source>
        <strain evidence="3">CBS 130015</strain>
    </source>
</reference>
<dbReference type="Proteomes" id="UP000325433">
    <property type="component" value="Unassembled WGS sequence"/>
</dbReference>
<evidence type="ECO:0000256" key="1">
    <source>
        <dbReference type="SAM" id="MobiDB-lite"/>
    </source>
</evidence>
<evidence type="ECO:0000313" key="3">
    <source>
        <dbReference type="Proteomes" id="UP000325433"/>
    </source>
</evidence>
<keyword evidence="3" id="KW-1185">Reference proteome</keyword>
<dbReference type="EMBL" id="ML738329">
    <property type="protein sequence ID" value="KAE8313022.1"/>
    <property type="molecule type" value="Genomic_DNA"/>
</dbReference>
<feature type="compositionally biased region" description="Acidic residues" evidence="1">
    <location>
        <begin position="127"/>
        <end position="137"/>
    </location>
</feature>
<proteinExistence type="predicted"/>